<protein>
    <submittedName>
        <fullName evidence="1">Uncharacterized protein</fullName>
    </submittedName>
</protein>
<reference evidence="1" key="2">
    <citation type="journal article" date="2015" name="Fish Shellfish Immunol.">
        <title>Early steps in the European eel (Anguilla anguilla)-Vibrio vulnificus interaction in the gills: Role of the RtxA13 toxin.</title>
        <authorList>
            <person name="Callol A."/>
            <person name="Pajuelo D."/>
            <person name="Ebbesson L."/>
            <person name="Teles M."/>
            <person name="MacKenzie S."/>
            <person name="Amaro C."/>
        </authorList>
    </citation>
    <scope>NUCLEOTIDE SEQUENCE</scope>
</reference>
<sequence length="73" mass="8845">MLILLSHTRFNSTLMFDVICRTMLCWLWLYHSKYQKTPAQMKFLFQFVSLHTYTLLGKVPWNNTVMYVEDLVH</sequence>
<dbReference type="AlphaFoldDB" id="A0A0E9XHB4"/>
<evidence type="ECO:0000313" key="1">
    <source>
        <dbReference type="EMBL" id="JAI02123.1"/>
    </source>
</evidence>
<dbReference type="EMBL" id="GBXM01006455">
    <property type="protein sequence ID" value="JAI02123.1"/>
    <property type="molecule type" value="Transcribed_RNA"/>
</dbReference>
<accession>A0A0E9XHB4</accession>
<name>A0A0E9XHB4_ANGAN</name>
<proteinExistence type="predicted"/>
<organism evidence="1">
    <name type="scientific">Anguilla anguilla</name>
    <name type="common">European freshwater eel</name>
    <name type="synonym">Muraena anguilla</name>
    <dbReference type="NCBI Taxonomy" id="7936"/>
    <lineage>
        <taxon>Eukaryota</taxon>
        <taxon>Metazoa</taxon>
        <taxon>Chordata</taxon>
        <taxon>Craniata</taxon>
        <taxon>Vertebrata</taxon>
        <taxon>Euteleostomi</taxon>
        <taxon>Actinopterygii</taxon>
        <taxon>Neopterygii</taxon>
        <taxon>Teleostei</taxon>
        <taxon>Anguilliformes</taxon>
        <taxon>Anguillidae</taxon>
        <taxon>Anguilla</taxon>
    </lineage>
</organism>
<reference evidence="1" key="1">
    <citation type="submission" date="2014-11" db="EMBL/GenBank/DDBJ databases">
        <authorList>
            <person name="Amaro Gonzalez C."/>
        </authorList>
    </citation>
    <scope>NUCLEOTIDE SEQUENCE</scope>
</reference>